<evidence type="ECO:0000313" key="3">
    <source>
        <dbReference type="EMBL" id="KHD76528.1"/>
    </source>
</evidence>
<dbReference type="Proteomes" id="UP000054537">
    <property type="component" value="Unassembled WGS sequence"/>
</dbReference>
<keyword evidence="2" id="KW-0812">Transmembrane</keyword>
<keyword evidence="2" id="KW-1133">Transmembrane helix</keyword>
<comment type="caution">
    <text evidence="3">The sequence shown here is derived from an EMBL/GenBank/DDBJ whole genome shotgun (WGS) entry which is preliminary data.</text>
</comment>
<accession>A0A0A6UN74</accession>
<evidence type="ECO:0000313" key="4">
    <source>
        <dbReference type="Proteomes" id="UP000054537"/>
    </source>
</evidence>
<feature type="transmembrane region" description="Helical" evidence="2">
    <location>
        <begin position="59"/>
        <end position="80"/>
    </location>
</feature>
<proteinExistence type="predicted"/>
<feature type="transmembrane region" description="Helical" evidence="2">
    <location>
        <begin position="100"/>
        <end position="117"/>
    </location>
</feature>
<evidence type="ECO:0000256" key="1">
    <source>
        <dbReference type="SAM" id="MobiDB-lite"/>
    </source>
</evidence>
<name>A0A0A6UN74_ACTUT</name>
<dbReference type="eggNOG" id="ENOG5033NQM">
    <property type="taxonomic scope" value="Bacteria"/>
</dbReference>
<evidence type="ECO:0000256" key="2">
    <source>
        <dbReference type="SAM" id="Phobius"/>
    </source>
</evidence>
<protein>
    <submittedName>
        <fullName evidence="3">Uncharacterized protein</fullName>
    </submittedName>
</protein>
<feature type="region of interest" description="Disordered" evidence="1">
    <location>
        <begin position="278"/>
        <end position="301"/>
    </location>
</feature>
<organism evidence="3 4">
    <name type="scientific">Actinoplanes utahensis</name>
    <dbReference type="NCBI Taxonomy" id="1869"/>
    <lineage>
        <taxon>Bacteria</taxon>
        <taxon>Bacillati</taxon>
        <taxon>Actinomycetota</taxon>
        <taxon>Actinomycetes</taxon>
        <taxon>Micromonosporales</taxon>
        <taxon>Micromonosporaceae</taxon>
        <taxon>Actinoplanes</taxon>
    </lineage>
</organism>
<reference evidence="3 4" key="1">
    <citation type="submission" date="2014-10" db="EMBL/GenBank/DDBJ databases">
        <title>Draft genome sequence of Actinoplanes utahensis NRRL 12052.</title>
        <authorList>
            <person name="Velasco-Bucheli B."/>
            <person name="del Cerro C."/>
            <person name="Hormigo D."/>
            <person name="Garcia J.L."/>
            <person name="Acebal C."/>
            <person name="Arroyo M."/>
            <person name="de la Mata I."/>
        </authorList>
    </citation>
    <scope>NUCLEOTIDE SEQUENCE [LARGE SCALE GENOMIC DNA]</scope>
    <source>
        <strain evidence="3 4">NRRL 12052</strain>
    </source>
</reference>
<keyword evidence="2" id="KW-0472">Membrane</keyword>
<gene>
    <name evidence="3" type="ORF">MB27_16080</name>
</gene>
<sequence length="322" mass="35772">MATAVLGVAMPAWLCGIMPPVGIPVDGGPHSRGMATVDKTFDVVEIDSSLQRVIRRKRLFVAVPIAAGVLAFLMVVWEVIRQNVPDGYLKRWPWKLELLNLESGATVLTVLIVVVFTRMQYAETVRPSIGWTMGPVRSEAERSSAAYWLSDIRHMMIVNVFNGGGGGAVLVGVHYRVALSTQEHTSGWIDHAELYELLDSFGMARGDGFYCSLLRAGLPVPPGTSLLDRNLIAMMMSRECLRRLRILDIRLRFSDPVGDLHERVLACRFNFVDEHDYDGVEDGSPPESHPERRPVQQGGRLRALLAMPAGRRAARQRSSTNR</sequence>
<dbReference type="EMBL" id="JRTT01000017">
    <property type="protein sequence ID" value="KHD76528.1"/>
    <property type="molecule type" value="Genomic_DNA"/>
</dbReference>
<keyword evidence="4" id="KW-1185">Reference proteome</keyword>
<dbReference type="AlphaFoldDB" id="A0A0A6UN74"/>